<organism evidence="1">
    <name type="scientific">Solanum chacoense</name>
    <name type="common">Chaco potato</name>
    <dbReference type="NCBI Taxonomy" id="4108"/>
    <lineage>
        <taxon>Eukaryota</taxon>
        <taxon>Viridiplantae</taxon>
        <taxon>Streptophyta</taxon>
        <taxon>Embryophyta</taxon>
        <taxon>Tracheophyta</taxon>
        <taxon>Spermatophyta</taxon>
        <taxon>Magnoliopsida</taxon>
        <taxon>eudicotyledons</taxon>
        <taxon>Gunneridae</taxon>
        <taxon>Pentapetalae</taxon>
        <taxon>asterids</taxon>
        <taxon>lamiids</taxon>
        <taxon>Solanales</taxon>
        <taxon>Solanaceae</taxon>
        <taxon>Solanoideae</taxon>
        <taxon>Solaneae</taxon>
        <taxon>Solanum</taxon>
    </lineage>
</organism>
<dbReference type="EMBL" id="GEDG01035466">
    <property type="protein sequence ID" value="JAP09195.1"/>
    <property type="molecule type" value="Transcribed_RNA"/>
</dbReference>
<accession>A0A0V0GPI6</accession>
<reference evidence="1" key="1">
    <citation type="submission" date="2015-12" db="EMBL/GenBank/DDBJ databases">
        <title>Gene expression during late stages of embryo sac development: a critical building block for successful pollen-pistil interactions.</title>
        <authorList>
            <person name="Liu Y."/>
            <person name="Joly V."/>
            <person name="Sabar M."/>
            <person name="Matton D.P."/>
        </authorList>
    </citation>
    <scope>NUCLEOTIDE SEQUENCE</scope>
</reference>
<protein>
    <submittedName>
        <fullName evidence="1">Putative ovule protein</fullName>
    </submittedName>
</protein>
<evidence type="ECO:0000313" key="1">
    <source>
        <dbReference type="EMBL" id="JAP09195.1"/>
    </source>
</evidence>
<sequence length="77" mass="9453">MRRVSPLCTKHLKYPQKKTLFSFLIRMKQEGWNKPTRSWLKLKPHKYLILVFYQSYPQPHRLKEVPELAWMIQKSPE</sequence>
<name>A0A0V0GPI6_SOLCH</name>
<proteinExistence type="predicted"/>
<dbReference type="AlphaFoldDB" id="A0A0V0GPI6"/>